<name>H5UWF9_ATLHE</name>
<evidence type="ECO:0000313" key="1">
    <source>
        <dbReference type="EMBL" id="GAB50240.1"/>
    </source>
</evidence>
<organism evidence="1 2">
    <name type="scientific">Atlantibacter hermannii NBRC 105704</name>
    <dbReference type="NCBI Taxonomy" id="1115512"/>
    <lineage>
        <taxon>Bacteria</taxon>
        <taxon>Pseudomonadati</taxon>
        <taxon>Pseudomonadota</taxon>
        <taxon>Gammaproteobacteria</taxon>
        <taxon>Enterobacterales</taxon>
        <taxon>Enterobacteriaceae</taxon>
        <taxon>Atlantibacter</taxon>
    </lineage>
</organism>
<dbReference type="AlphaFoldDB" id="H5UWF9"/>
<dbReference type="GeneID" id="92828877"/>
<comment type="caution">
    <text evidence="1">The sequence shown here is derived from an EMBL/GenBank/DDBJ whole genome shotgun (WGS) entry which is preliminary data.</text>
</comment>
<dbReference type="EMBL" id="BAFF01000001">
    <property type="protein sequence ID" value="GAB50240.1"/>
    <property type="molecule type" value="Genomic_DNA"/>
</dbReference>
<dbReference type="RefSeq" id="WP_002462772.1">
    <property type="nucleotide sequence ID" value="NZ_BAFF01000001.1"/>
</dbReference>
<evidence type="ECO:0000313" key="2">
    <source>
        <dbReference type="Proteomes" id="UP000010297"/>
    </source>
</evidence>
<reference evidence="1 2" key="1">
    <citation type="submission" date="2012-02" db="EMBL/GenBank/DDBJ databases">
        <title>Whole genome shotgun sequence of Escherichia hermannii NBRC 105704.</title>
        <authorList>
            <person name="Yoshida I."/>
            <person name="Hosoyama A."/>
            <person name="Tsuchikane K."/>
            <person name="Katsumata H."/>
            <person name="Yamazaki S."/>
            <person name="Fujita N."/>
        </authorList>
    </citation>
    <scope>NUCLEOTIDE SEQUENCE [LARGE SCALE GENOMIC DNA]</scope>
    <source>
        <strain evidence="1 2">NBRC 105704</strain>
    </source>
</reference>
<protein>
    <submittedName>
        <fullName evidence="1">Uncharacterized protein</fullName>
    </submittedName>
</protein>
<dbReference type="Proteomes" id="UP000010297">
    <property type="component" value="Unassembled WGS sequence"/>
</dbReference>
<accession>H5UWF9</accession>
<sequence>MSVTDINSAQQRHKDREMLTNIDKALQTNEETRQRLEAMRREVINRLGINKPDGPEDAA</sequence>
<keyword evidence="2" id="KW-1185">Reference proteome</keyword>
<proteinExistence type="predicted"/>
<gene>
    <name evidence="1" type="ORF">EH105704_01_02470</name>
</gene>